<feature type="compositionally biased region" description="Polar residues" evidence="1">
    <location>
        <begin position="137"/>
        <end position="147"/>
    </location>
</feature>
<feature type="region of interest" description="Disordered" evidence="1">
    <location>
        <begin position="130"/>
        <end position="153"/>
    </location>
</feature>
<proteinExistence type="predicted"/>
<dbReference type="Proteomes" id="UP000562929">
    <property type="component" value="Unassembled WGS sequence"/>
</dbReference>
<dbReference type="OrthoDB" id="4851317at2759"/>
<keyword evidence="3" id="KW-1185">Reference proteome</keyword>
<reference evidence="2 3" key="1">
    <citation type="journal article" date="2020" name="G3 (Bethesda)">
        <title>Genetic Underpinnings of Host Manipulation by Ophiocordyceps as Revealed by Comparative Transcriptomics.</title>
        <authorList>
            <person name="Will I."/>
            <person name="Das B."/>
            <person name="Trinh T."/>
            <person name="Brachmann A."/>
            <person name="Ohm R.A."/>
            <person name="de Bekker C."/>
        </authorList>
    </citation>
    <scope>NUCLEOTIDE SEQUENCE [LARGE SCALE GENOMIC DNA]</scope>
    <source>
        <strain evidence="2 3">EC05</strain>
    </source>
</reference>
<sequence length="187" mass="21434">MPNLPRTQFRAIDVAADFLPHPATKLVVTQYLESNQDPPFWAWIAVGAFLDSQDRILWSSELFIAVLDAEFETDDDTEDELVQGWDVSGSSSEDEEEDAYNSDVEQWEAGQTASVYNFSQHARQHSFSPDFEHPSPYYTQPPSSWDPTHQGPVPGHWQASYDPFLRRWVHTWQPFDSPYARSPSPLT</sequence>
<evidence type="ECO:0000313" key="2">
    <source>
        <dbReference type="EMBL" id="KAF4591862.1"/>
    </source>
</evidence>
<name>A0A8H4Q9V1_9HYPO</name>
<organism evidence="2 3">
    <name type="scientific">Ophiocordyceps camponoti-floridani</name>
    <dbReference type="NCBI Taxonomy" id="2030778"/>
    <lineage>
        <taxon>Eukaryota</taxon>
        <taxon>Fungi</taxon>
        <taxon>Dikarya</taxon>
        <taxon>Ascomycota</taxon>
        <taxon>Pezizomycotina</taxon>
        <taxon>Sordariomycetes</taxon>
        <taxon>Hypocreomycetidae</taxon>
        <taxon>Hypocreales</taxon>
        <taxon>Ophiocordycipitaceae</taxon>
        <taxon>Ophiocordyceps</taxon>
    </lineage>
</organism>
<dbReference type="EMBL" id="JAACLJ010000002">
    <property type="protein sequence ID" value="KAF4591862.1"/>
    <property type="molecule type" value="Genomic_DNA"/>
</dbReference>
<protein>
    <submittedName>
        <fullName evidence="2">Uncharacterized protein</fullName>
    </submittedName>
</protein>
<accession>A0A8H4Q9V1</accession>
<evidence type="ECO:0000256" key="1">
    <source>
        <dbReference type="SAM" id="MobiDB-lite"/>
    </source>
</evidence>
<evidence type="ECO:0000313" key="3">
    <source>
        <dbReference type="Proteomes" id="UP000562929"/>
    </source>
</evidence>
<comment type="caution">
    <text evidence="2">The sequence shown here is derived from an EMBL/GenBank/DDBJ whole genome shotgun (WGS) entry which is preliminary data.</text>
</comment>
<gene>
    <name evidence="2" type="ORF">GQ602_002161</name>
</gene>
<dbReference type="AlphaFoldDB" id="A0A8H4Q9V1"/>